<accession>A0A6S7G304</accession>
<name>A0A6S7G304_PARCT</name>
<evidence type="ECO:0000256" key="1">
    <source>
        <dbReference type="SAM" id="MobiDB-lite"/>
    </source>
</evidence>
<dbReference type="Proteomes" id="UP001152795">
    <property type="component" value="Unassembled WGS sequence"/>
</dbReference>
<sequence length="187" mass="20142">MKCSSTKIHYVRLGGSVGYCNENEEVKTKCKHSCDVFRDKKGEGLNPDYENAFYHYPFYIYYPKTTLREALATVPPTEHPPSEKPIIPTLPPKYSTLAPTPAFTTPEPGKGLPTITPTEGESESPKHQPTAKSQPPKDSSSQPGGGSTAGNAGGTGILPNKWPVTGKFPHQSSSPPPTFHENASSSS</sequence>
<keyword evidence="3" id="KW-1185">Reference proteome</keyword>
<feature type="compositionally biased region" description="Gly residues" evidence="1">
    <location>
        <begin position="143"/>
        <end position="156"/>
    </location>
</feature>
<organism evidence="2 3">
    <name type="scientific">Paramuricea clavata</name>
    <name type="common">Red gorgonian</name>
    <name type="synonym">Violescent sea-whip</name>
    <dbReference type="NCBI Taxonomy" id="317549"/>
    <lineage>
        <taxon>Eukaryota</taxon>
        <taxon>Metazoa</taxon>
        <taxon>Cnidaria</taxon>
        <taxon>Anthozoa</taxon>
        <taxon>Octocorallia</taxon>
        <taxon>Malacalcyonacea</taxon>
        <taxon>Plexauridae</taxon>
        <taxon>Paramuricea</taxon>
    </lineage>
</organism>
<evidence type="ECO:0000313" key="3">
    <source>
        <dbReference type="Proteomes" id="UP001152795"/>
    </source>
</evidence>
<feature type="compositionally biased region" description="Low complexity" evidence="1">
    <location>
        <begin position="132"/>
        <end position="142"/>
    </location>
</feature>
<feature type="region of interest" description="Disordered" evidence="1">
    <location>
        <begin position="75"/>
        <end position="187"/>
    </location>
</feature>
<reference evidence="2" key="1">
    <citation type="submission" date="2020-04" db="EMBL/GenBank/DDBJ databases">
        <authorList>
            <person name="Alioto T."/>
            <person name="Alioto T."/>
            <person name="Gomez Garrido J."/>
        </authorList>
    </citation>
    <scope>NUCLEOTIDE SEQUENCE</scope>
    <source>
        <strain evidence="2">A484AB</strain>
    </source>
</reference>
<protein>
    <submittedName>
        <fullName evidence="2">Uncharacterized protein</fullName>
    </submittedName>
</protein>
<gene>
    <name evidence="2" type="ORF">PACLA_8A043565</name>
</gene>
<comment type="caution">
    <text evidence="2">The sequence shown here is derived from an EMBL/GenBank/DDBJ whole genome shotgun (WGS) entry which is preliminary data.</text>
</comment>
<dbReference type="EMBL" id="CACRXK020000997">
    <property type="protein sequence ID" value="CAB3986308.1"/>
    <property type="molecule type" value="Genomic_DNA"/>
</dbReference>
<proteinExistence type="predicted"/>
<dbReference type="AlphaFoldDB" id="A0A6S7G304"/>
<evidence type="ECO:0000313" key="2">
    <source>
        <dbReference type="EMBL" id="CAB3986308.1"/>
    </source>
</evidence>